<reference evidence="2" key="1">
    <citation type="journal article" date="2021" name="BMC Genomics">
        <title>Chromosome-level genome assembly and manually-curated proteome of model necrotroph Parastagonospora nodorum Sn15 reveals a genome-wide trove of candidate effector homologs, and redundancy of virulence-related functions within an accessory chromosome.</title>
        <authorList>
            <person name="Bertazzoni S."/>
            <person name="Jones D.A.B."/>
            <person name="Phan H.T."/>
            <person name="Tan K.-C."/>
            <person name="Hane J.K."/>
        </authorList>
    </citation>
    <scope>NUCLEOTIDE SEQUENCE [LARGE SCALE GENOMIC DNA]</scope>
    <source>
        <strain evidence="2">SN15 / ATCC MYA-4574 / FGSC 10173)</strain>
    </source>
</reference>
<protein>
    <submittedName>
        <fullName evidence="1">Uncharacterized protein</fullName>
    </submittedName>
</protein>
<dbReference type="VEuPathDB" id="FungiDB:JI435_408460"/>
<organism evidence="1 2">
    <name type="scientific">Phaeosphaeria nodorum (strain SN15 / ATCC MYA-4574 / FGSC 10173)</name>
    <name type="common">Glume blotch fungus</name>
    <name type="synonym">Parastagonospora nodorum</name>
    <dbReference type="NCBI Taxonomy" id="321614"/>
    <lineage>
        <taxon>Eukaryota</taxon>
        <taxon>Fungi</taxon>
        <taxon>Dikarya</taxon>
        <taxon>Ascomycota</taxon>
        <taxon>Pezizomycotina</taxon>
        <taxon>Dothideomycetes</taxon>
        <taxon>Pleosporomycetidae</taxon>
        <taxon>Pleosporales</taxon>
        <taxon>Pleosporineae</taxon>
        <taxon>Phaeosphaeriaceae</taxon>
        <taxon>Parastagonospora</taxon>
    </lineage>
</organism>
<dbReference type="EMBL" id="CP069028">
    <property type="protein sequence ID" value="QRC96222.1"/>
    <property type="molecule type" value="Genomic_DNA"/>
</dbReference>
<evidence type="ECO:0000313" key="2">
    <source>
        <dbReference type="Proteomes" id="UP000663193"/>
    </source>
</evidence>
<sequence length="54" mass="5418">MVIQKDKETLVQKVCVEIHGRSPKGDAIAGSLSASARCVACAAFGMLAGAGDGV</sequence>
<dbReference type="Proteomes" id="UP000663193">
    <property type="component" value="Chromosome 6"/>
</dbReference>
<dbReference type="AlphaFoldDB" id="A0A7U2I1S0"/>
<keyword evidence="2" id="KW-1185">Reference proteome</keyword>
<gene>
    <name evidence="1" type="ORF">JI435_408460</name>
</gene>
<name>A0A7U2I1S0_PHANO</name>
<evidence type="ECO:0000313" key="1">
    <source>
        <dbReference type="EMBL" id="QRC96222.1"/>
    </source>
</evidence>
<proteinExistence type="predicted"/>
<accession>A0A7U2I1S0</accession>